<gene>
    <name evidence="17" type="ORF">GCM10009681_50180</name>
</gene>
<comment type="catalytic activity">
    <reaction evidence="12 14">
        <text>(9Z)-hexadecenoyl-[ACP] + malonyl-[ACP] + H(+) = 3-oxo-(11Z)-octadecenoyl-[ACP] + holo-[ACP] + CO2</text>
        <dbReference type="Rhea" id="RHEA:55040"/>
        <dbReference type="Rhea" id="RHEA-COMP:9623"/>
        <dbReference type="Rhea" id="RHEA-COMP:9685"/>
        <dbReference type="Rhea" id="RHEA-COMP:10800"/>
        <dbReference type="Rhea" id="RHEA-COMP:14074"/>
        <dbReference type="ChEBI" id="CHEBI:15378"/>
        <dbReference type="ChEBI" id="CHEBI:16526"/>
        <dbReference type="ChEBI" id="CHEBI:64479"/>
        <dbReference type="ChEBI" id="CHEBI:78449"/>
        <dbReference type="ChEBI" id="CHEBI:83989"/>
        <dbReference type="ChEBI" id="CHEBI:138538"/>
        <dbReference type="EC" id="2.3.1.179"/>
    </reaction>
</comment>
<feature type="domain" description="Ketosynthase family 3 (KS3)" evidence="16">
    <location>
        <begin position="3"/>
        <end position="407"/>
    </location>
</feature>
<evidence type="ECO:0000256" key="8">
    <source>
        <dbReference type="ARBA" id="ARBA00023098"/>
    </source>
</evidence>
<keyword evidence="6 14" id="KW-0808">Transferase</keyword>
<dbReference type="InterPro" id="IPR014030">
    <property type="entry name" value="Ketoacyl_synth_N"/>
</dbReference>
<accession>A0ABN2L2C1</accession>
<evidence type="ECO:0000256" key="12">
    <source>
        <dbReference type="ARBA" id="ARBA00047318"/>
    </source>
</evidence>
<proteinExistence type="inferred from homology"/>
<evidence type="ECO:0000256" key="2">
    <source>
        <dbReference type="ARBA" id="ARBA00008467"/>
    </source>
</evidence>
<evidence type="ECO:0000256" key="7">
    <source>
        <dbReference type="ARBA" id="ARBA00022832"/>
    </source>
</evidence>
<keyword evidence="9 14" id="KW-0275">Fatty acid biosynthesis</keyword>
<evidence type="ECO:0000259" key="16">
    <source>
        <dbReference type="PROSITE" id="PS52004"/>
    </source>
</evidence>
<comment type="similarity">
    <text evidence="2 14 15">Belongs to the thiolase-like superfamily. Beta-ketoacyl-ACP synthases family.</text>
</comment>
<evidence type="ECO:0000256" key="1">
    <source>
        <dbReference type="ARBA" id="ARBA00005194"/>
    </source>
</evidence>
<dbReference type="PANTHER" id="PTHR11712:SF336">
    <property type="entry name" value="3-OXOACYL-[ACYL-CARRIER-PROTEIN] SYNTHASE, MITOCHONDRIAL"/>
    <property type="match status" value="1"/>
</dbReference>
<dbReference type="InterPro" id="IPR000794">
    <property type="entry name" value="Beta-ketoacyl_synthase"/>
</dbReference>
<keyword evidence="18" id="KW-1185">Reference proteome</keyword>
<dbReference type="EC" id="2.3.1.179" evidence="3 14"/>
<dbReference type="InterPro" id="IPR016039">
    <property type="entry name" value="Thiolase-like"/>
</dbReference>
<comment type="pathway">
    <text evidence="1 14">Lipid metabolism; fatty acid biosynthesis.</text>
</comment>
<evidence type="ECO:0000256" key="14">
    <source>
        <dbReference type="PIRNR" id="PIRNR000447"/>
    </source>
</evidence>
<comment type="function">
    <text evidence="11 14">Involved in the type II fatty acid elongation cycle. Catalyzes the elongation of a wide range of acyl-ACP by the addition of two carbons from malonyl-ACP to an acyl acceptor. Can efficiently catalyze the conversion of palmitoleoyl-ACP (cis-hexadec-9-enoyl-ACP) to cis-vaccenoyl-ACP (cis-octadec-11-enoyl-ACP), an essential step in the thermal regulation of fatty acid composition.</text>
</comment>
<dbReference type="CDD" id="cd00834">
    <property type="entry name" value="KAS_I_II"/>
    <property type="match status" value="1"/>
</dbReference>
<evidence type="ECO:0000313" key="17">
    <source>
        <dbReference type="EMBL" id="GAA1772639.1"/>
    </source>
</evidence>
<dbReference type="PIRSF" id="PIRSF000447">
    <property type="entry name" value="KAS_II"/>
    <property type="match status" value="1"/>
</dbReference>
<dbReference type="PANTHER" id="PTHR11712">
    <property type="entry name" value="POLYKETIDE SYNTHASE-RELATED"/>
    <property type="match status" value="1"/>
</dbReference>
<evidence type="ECO:0000313" key="18">
    <source>
        <dbReference type="Proteomes" id="UP001500655"/>
    </source>
</evidence>
<keyword evidence="5 14" id="KW-0444">Lipid biosynthesis</keyword>
<keyword evidence="7" id="KW-0276">Fatty acid metabolism</keyword>
<dbReference type="Pfam" id="PF00109">
    <property type="entry name" value="ketoacyl-synt"/>
    <property type="match status" value="1"/>
</dbReference>
<keyword evidence="10 14" id="KW-0012">Acyltransferase</keyword>
<dbReference type="SUPFAM" id="SSF53901">
    <property type="entry name" value="Thiolase-like"/>
    <property type="match status" value="2"/>
</dbReference>
<protein>
    <recommendedName>
        <fullName evidence="4 14">3-oxoacyl-[acyl-carrier-protein] synthase 2</fullName>
        <ecNumber evidence="3 14">2.3.1.179</ecNumber>
    </recommendedName>
</protein>
<evidence type="ECO:0000256" key="5">
    <source>
        <dbReference type="ARBA" id="ARBA00022516"/>
    </source>
</evidence>
<keyword evidence="8" id="KW-0443">Lipid metabolism</keyword>
<dbReference type="InterPro" id="IPR014031">
    <property type="entry name" value="Ketoacyl_synth_C"/>
</dbReference>
<evidence type="ECO:0000256" key="10">
    <source>
        <dbReference type="ARBA" id="ARBA00023315"/>
    </source>
</evidence>
<dbReference type="Proteomes" id="UP001500655">
    <property type="component" value="Unassembled WGS sequence"/>
</dbReference>
<evidence type="ECO:0000256" key="13">
    <source>
        <dbReference type="ARBA" id="ARBA00047659"/>
    </source>
</evidence>
<name>A0ABN2L2C1_9ACTN</name>
<reference evidence="17 18" key="1">
    <citation type="journal article" date="2019" name="Int. J. Syst. Evol. Microbiol.">
        <title>The Global Catalogue of Microorganisms (GCM) 10K type strain sequencing project: providing services to taxonomists for standard genome sequencing and annotation.</title>
        <authorList>
            <consortium name="The Broad Institute Genomics Platform"/>
            <consortium name="The Broad Institute Genome Sequencing Center for Infectious Disease"/>
            <person name="Wu L."/>
            <person name="Ma J."/>
        </authorList>
    </citation>
    <scope>NUCLEOTIDE SEQUENCE [LARGE SCALE GENOMIC DNA]</scope>
    <source>
        <strain evidence="17 18">JCM 13249</strain>
    </source>
</reference>
<dbReference type="PROSITE" id="PS52004">
    <property type="entry name" value="KS3_2"/>
    <property type="match status" value="1"/>
</dbReference>
<sequence>MTRPDVVVTGLGATTPLGGDVASTWEAMLAGRSGVRAIEQEWAADLPVKIAAQLLVEPSEKIDRVKLRRLDRSEAVALIAAQEAWADAGLDGADVDLERLAVSVGTGIGGAQTLLAQDDILEASGARRVSPHTVPMLMPNGPAAWVGLELHAKAGVHSVASACATGAEAIALGLDIIRSGRADIVVAGGTEAVVHPLPIAGFAAARAMSTRNDEPERASRPWDKGRDGFVLGEGAGVLVLESAEHAAARGARVYARLAGSGVTSDGFDIVQPDPEGSGFVRAVRKALADADLSPADIAHVNAHATSTPTGDMIEVNGLRVALGDHPVLTASKSMVGHLLGAAGAVESIATVLAIRDSVVPPTINLDDPDDGLTLDVAAHKPRPLDIPAALNNSFGFGGHNVALIFTRP</sequence>
<dbReference type="NCBIfam" id="TIGR03150">
    <property type="entry name" value="fabF"/>
    <property type="match status" value="1"/>
</dbReference>
<evidence type="ECO:0000256" key="9">
    <source>
        <dbReference type="ARBA" id="ARBA00023160"/>
    </source>
</evidence>
<dbReference type="Gene3D" id="3.40.47.10">
    <property type="match status" value="1"/>
</dbReference>
<dbReference type="RefSeq" id="WP_344086992.1">
    <property type="nucleotide sequence ID" value="NZ_BAAALS010000033.1"/>
</dbReference>
<evidence type="ECO:0000256" key="15">
    <source>
        <dbReference type="RuleBase" id="RU003694"/>
    </source>
</evidence>
<comment type="caution">
    <text evidence="17">The sequence shown here is derived from an EMBL/GenBank/DDBJ whole genome shotgun (WGS) entry which is preliminary data.</text>
</comment>
<dbReference type="Pfam" id="PF02801">
    <property type="entry name" value="Ketoacyl-synt_C"/>
    <property type="match status" value="1"/>
</dbReference>
<dbReference type="InterPro" id="IPR017568">
    <property type="entry name" value="3-oxoacyl-ACP_synth-2"/>
</dbReference>
<dbReference type="SMART" id="SM00825">
    <property type="entry name" value="PKS_KS"/>
    <property type="match status" value="1"/>
</dbReference>
<organism evidence="17 18">
    <name type="scientific">Luedemannella helvata</name>
    <dbReference type="NCBI Taxonomy" id="349315"/>
    <lineage>
        <taxon>Bacteria</taxon>
        <taxon>Bacillati</taxon>
        <taxon>Actinomycetota</taxon>
        <taxon>Actinomycetes</taxon>
        <taxon>Micromonosporales</taxon>
        <taxon>Micromonosporaceae</taxon>
        <taxon>Luedemannella</taxon>
    </lineage>
</organism>
<evidence type="ECO:0000256" key="11">
    <source>
        <dbReference type="ARBA" id="ARBA00024006"/>
    </source>
</evidence>
<evidence type="ECO:0000256" key="4">
    <source>
        <dbReference type="ARBA" id="ARBA00014657"/>
    </source>
</evidence>
<dbReference type="InterPro" id="IPR020841">
    <property type="entry name" value="PKS_Beta-ketoAc_synthase_dom"/>
</dbReference>
<dbReference type="NCBIfam" id="NF005589">
    <property type="entry name" value="PRK07314.1"/>
    <property type="match status" value="1"/>
</dbReference>
<evidence type="ECO:0000256" key="3">
    <source>
        <dbReference type="ARBA" id="ARBA00012356"/>
    </source>
</evidence>
<dbReference type="EMBL" id="BAAALS010000033">
    <property type="protein sequence ID" value="GAA1772639.1"/>
    <property type="molecule type" value="Genomic_DNA"/>
</dbReference>
<evidence type="ECO:0000256" key="6">
    <source>
        <dbReference type="ARBA" id="ARBA00022679"/>
    </source>
</evidence>
<comment type="catalytic activity">
    <reaction evidence="13 14">
        <text>a fatty acyl-[ACP] + malonyl-[ACP] + H(+) = a 3-oxoacyl-[ACP] + holo-[ACP] + CO2</text>
        <dbReference type="Rhea" id="RHEA:22836"/>
        <dbReference type="Rhea" id="RHEA-COMP:9623"/>
        <dbReference type="Rhea" id="RHEA-COMP:9685"/>
        <dbReference type="Rhea" id="RHEA-COMP:9916"/>
        <dbReference type="Rhea" id="RHEA-COMP:14125"/>
        <dbReference type="ChEBI" id="CHEBI:15378"/>
        <dbReference type="ChEBI" id="CHEBI:16526"/>
        <dbReference type="ChEBI" id="CHEBI:64479"/>
        <dbReference type="ChEBI" id="CHEBI:78449"/>
        <dbReference type="ChEBI" id="CHEBI:78776"/>
        <dbReference type="ChEBI" id="CHEBI:138651"/>
    </reaction>
</comment>